<evidence type="ECO:0000313" key="1">
    <source>
        <dbReference type="EMBL" id="KKQ23395.1"/>
    </source>
</evidence>
<name>A0A0G0GBF1_9BACT</name>
<dbReference type="AlphaFoldDB" id="A0A0G0GBF1"/>
<dbReference type="Proteomes" id="UP000034044">
    <property type="component" value="Unassembled WGS sequence"/>
</dbReference>
<evidence type="ECO:0000313" key="2">
    <source>
        <dbReference type="Proteomes" id="UP000034044"/>
    </source>
</evidence>
<dbReference type="InterPro" id="IPR041164">
    <property type="entry name" value="LDcluster4"/>
</dbReference>
<dbReference type="InterPro" id="IPR052341">
    <property type="entry name" value="LOG_family_nucleotidases"/>
</dbReference>
<dbReference type="Pfam" id="PF18306">
    <property type="entry name" value="LDcluster4"/>
    <property type="match status" value="1"/>
</dbReference>
<comment type="caution">
    <text evidence="1">The sequence shown here is derived from an EMBL/GenBank/DDBJ whole genome shotgun (WGS) entry which is preliminary data.</text>
</comment>
<dbReference type="SUPFAM" id="SSF102405">
    <property type="entry name" value="MCP/YpsA-like"/>
    <property type="match status" value="1"/>
</dbReference>
<dbReference type="PANTHER" id="PTHR43393:SF3">
    <property type="entry name" value="LYSINE DECARBOXYLASE-LIKE PROTEIN"/>
    <property type="match status" value="1"/>
</dbReference>
<reference evidence="1 2" key="1">
    <citation type="journal article" date="2015" name="Nature">
        <title>rRNA introns, odd ribosomes, and small enigmatic genomes across a large radiation of phyla.</title>
        <authorList>
            <person name="Brown C.T."/>
            <person name="Hug L.A."/>
            <person name="Thomas B.C."/>
            <person name="Sharon I."/>
            <person name="Castelle C.J."/>
            <person name="Singh A."/>
            <person name="Wilkins M.J."/>
            <person name="Williams K.H."/>
            <person name="Banfield J.F."/>
        </authorList>
    </citation>
    <scope>NUCLEOTIDE SEQUENCE [LARGE SCALE GENOMIC DNA]</scope>
</reference>
<accession>A0A0G0GBF1</accession>
<evidence type="ECO:0008006" key="3">
    <source>
        <dbReference type="Google" id="ProtNLM"/>
    </source>
</evidence>
<proteinExistence type="predicted"/>
<gene>
    <name evidence="1" type="ORF">US36_C0001G0004</name>
</gene>
<protein>
    <recommendedName>
        <fullName evidence="3">Protein containing YHS domain protein</fullName>
    </recommendedName>
</protein>
<dbReference type="PANTHER" id="PTHR43393">
    <property type="entry name" value="CYTOKININ RIBOSIDE 5'-MONOPHOSPHATE PHOSPHORIBOHYDROLASE"/>
    <property type="match status" value="1"/>
</dbReference>
<dbReference type="EMBL" id="LBSR01000001">
    <property type="protein sequence ID" value="KKQ23395.1"/>
    <property type="molecule type" value="Genomic_DNA"/>
</dbReference>
<organism evidence="1 2">
    <name type="scientific">Candidatus Wolfebacteria bacterium GW2011_GWC1_37_10</name>
    <dbReference type="NCBI Taxonomy" id="1619010"/>
    <lineage>
        <taxon>Bacteria</taxon>
        <taxon>Candidatus Wolfeibacteriota</taxon>
    </lineage>
</organism>
<sequence>MEKNICHSTYKYKICVSGAAETGHCGPDTFSVAEELGREIVKHDAVLVDGATTGFPYWAAKGAKSAGGIVVGLSPAATEKEHVEKYHLPTDYHDLIIYTGFNYSGRNLLFVRSADAVIFGCGRMGTLNEFTITFEDKKPIGILQGEWETDEIFKSLIEKSHRAKEMEGKIVFSPDPKELLDKLVEIIKKEKKANHNIL</sequence>
<dbReference type="GO" id="GO:0005829">
    <property type="term" value="C:cytosol"/>
    <property type="evidence" value="ECO:0007669"/>
    <property type="project" value="TreeGrafter"/>
</dbReference>
<dbReference type="Gene3D" id="3.40.50.450">
    <property type="match status" value="1"/>
</dbReference>